<reference evidence="1" key="1">
    <citation type="journal article" date="2015" name="Nature">
        <title>Complex archaea that bridge the gap between prokaryotes and eukaryotes.</title>
        <authorList>
            <person name="Spang A."/>
            <person name="Saw J.H."/>
            <person name="Jorgensen S.L."/>
            <person name="Zaremba-Niedzwiedzka K."/>
            <person name="Martijn J."/>
            <person name="Lind A.E."/>
            <person name="van Eijk R."/>
            <person name="Schleper C."/>
            <person name="Guy L."/>
            <person name="Ettema T.J."/>
        </authorList>
    </citation>
    <scope>NUCLEOTIDE SEQUENCE</scope>
</reference>
<sequence length="83" mass="8997">MVTQSAERTLIQLLEELRGLIALSGPGARPSELVFTIVRRESDGEDNMLVDGSVTDQQFDFIAPAGQATVITRLNLHFIGAKA</sequence>
<organism evidence="1">
    <name type="scientific">marine sediment metagenome</name>
    <dbReference type="NCBI Taxonomy" id="412755"/>
    <lineage>
        <taxon>unclassified sequences</taxon>
        <taxon>metagenomes</taxon>
        <taxon>ecological metagenomes</taxon>
    </lineage>
</organism>
<comment type="caution">
    <text evidence="1">The sequence shown here is derived from an EMBL/GenBank/DDBJ whole genome shotgun (WGS) entry which is preliminary data.</text>
</comment>
<dbReference type="EMBL" id="LAZR01007468">
    <property type="protein sequence ID" value="KKM85071.1"/>
    <property type="molecule type" value="Genomic_DNA"/>
</dbReference>
<gene>
    <name evidence="1" type="ORF">LCGC14_1292840</name>
</gene>
<protein>
    <submittedName>
        <fullName evidence="1">Uncharacterized protein</fullName>
    </submittedName>
</protein>
<accession>A0A0F9LCT3</accession>
<dbReference type="AlphaFoldDB" id="A0A0F9LCT3"/>
<proteinExistence type="predicted"/>
<feature type="non-terminal residue" evidence="1">
    <location>
        <position position="83"/>
    </location>
</feature>
<name>A0A0F9LCT3_9ZZZZ</name>
<evidence type="ECO:0000313" key="1">
    <source>
        <dbReference type="EMBL" id="KKM85071.1"/>
    </source>
</evidence>